<dbReference type="GO" id="GO:0006352">
    <property type="term" value="P:DNA-templated transcription initiation"/>
    <property type="evidence" value="ECO:0007669"/>
    <property type="project" value="InterPro"/>
</dbReference>
<dbReference type="InterPro" id="IPR007627">
    <property type="entry name" value="RNA_pol_sigma70_r2"/>
</dbReference>
<evidence type="ECO:0000256" key="5">
    <source>
        <dbReference type="SAM" id="MobiDB-lite"/>
    </source>
</evidence>
<dbReference type="InterPro" id="IPR014284">
    <property type="entry name" value="RNA_pol_sigma-70_dom"/>
</dbReference>
<reference evidence="7 8" key="1">
    <citation type="journal article" date="2016" name="Nat. Commun.">
        <title>Thousands of microbial genomes shed light on interconnected biogeochemical processes in an aquifer system.</title>
        <authorList>
            <person name="Anantharaman K."/>
            <person name="Brown C.T."/>
            <person name="Hug L.A."/>
            <person name="Sharon I."/>
            <person name="Castelle C.J."/>
            <person name="Probst A.J."/>
            <person name="Thomas B.C."/>
            <person name="Singh A."/>
            <person name="Wilkins M.J."/>
            <person name="Karaoz U."/>
            <person name="Brodie E.L."/>
            <person name="Williams K.H."/>
            <person name="Hubbard S.S."/>
            <person name="Banfield J.F."/>
        </authorList>
    </citation>
    <scope>NUCLEOTIDE SEQUENCE [LARGE SCALE GENOMIC DNA]</scope>
</reference>
<gene>
    <name evidence="7" type="ORF">A2557_03430</name>
</gene>
<accession>A0A1F6GRM1</accession>
<feature type="region of interest" description="Disordered" evidence="5">
    <location>
        <begin position="146"/>
        <end position="175"/>
    </location>
</feature>
<evidence type="ECO:0000313" key="8">
    <source>
        <dbReference type="Proteomes" id="UP000177583"/>
    </source>
</evidence>
<dbReference type="GO" id="GO:0016987">
    <property type="term" value="F:sigma factor activity"/>
    <property type="evidence" value="ECO:0007669"/>
    <property type="project" value="UniProtKB-KW"/>
</dbReference>
<dbReference type="InterPro" id="IPR012845">
    <property type="entry name" value="RNA_pol_sigma_FliA_WhiG"/>
</dbReference>
<evidence type="ECO:0000256" key="4">
    <source>
        <dbReference type="ARBA" id="ARBA00023163"/>
    </source>
</evidence>
<dbReference type="InterPro" id="IPR007630">
    <property type="entry name" value="RNA_pol_sigma70_r4"/>
</dbReference>
<dbReference type="GO" id="GO:0003677">
    <property type="term" value="F:DNA binding"/>
    <property type="evidence" value="ECO:0007669"/>
    <property type="project" value="UniProtKB-KW"/>
</dbReference>
<dbReference type="CDD" id="cd06171">
    <property type="entry name" value="Sigma70_r4"/>
    <property type="match status" value="1"/>
</dbReference>
<feature type="domain" description="RNA polymerase sigma-70" evidence="6">
    <location>
        <begin position="43"/>
        <end position="56"/>
    </location>
</feature>
<dbReference type="Pfam" id="PF04545">
    <property type="entry name" value="Sigma70_r4"/>
    <property type="match status" value="1"/>
</dbReference>
<dbReference type="NCBIfam" id="TIGR02479">
    <property type="entry name" value="FliA_WhiG"/>
    <property type="match status" value="1"/>
</dbReference>
<dbReference type="InterPro" id="IPR013324">
    <property type="entry name" value="RNA_pol_sigma_r3/r4-like"/>
</dbReference>
<dbReference type="InterPro" id="IPR013325">
    <property type="entry name" value="RNA_pol_sigma_r2"/>
</dbReference>
<organism evidence="7 8">
    <name type="scientific">Candidatus Lambdaproteobacteria bacterium RIFOXYD2_FULL_56_26</name>
    <dbReference type="NCBI Taxonomy" id="1817773"/>
    <lineage>
        <taxon>Bacteria</taxon>
        <taxon>Pseudomonadati</taxon>
        <taxon>Pseudomonadota</taxon>
        <taxon>Candidatus Lambdaproteobacteria</taxon>
    </lineage>
</organism>
<keyword evidence="4" id="KW-0804">Transcription</keyword>
<keyword evidence="2" id="KW-0731">Sigma factor</keyword>
<dbReference type="PRINTS" id="PR00046">
    <property type="entry name" value="SIGMA70FCT"/>
</dbReference>
<protein>
    <recommendedName>
        <fullName evidence="6">RNA polymerase sigma-70 domain-containing protein</fullName>
    </recommendedName>
</protein>
<comment type="caution">
    <text evidence="7">The sequence shown here is derived from an EMBL/GenBank/DDBJ whole genome shotgun (WGS) entry which is preliminary data.</text>
</comment>
<dbReference type="PANTHER" id="PTHR30385:SF7">
    <property type="entry name" value="RNA POLYMERASE SIGMA FACTOR FLIA"/>
    <property type="match status" value="1"/>
</dbReference>
<name>A0A1F6GRM1_9PROT</name>
<dbReference type="GO" id="GO:0003899">
    <property type="term" value="F:DNA-directed RNA polymerase activity"/>
    <property type="evidence" value="ECO:0007669"/>
    <property type="project" value="InterPro"/>
</dbReference>
<evidence type="ECO:0000259" key="6">
    <source>
        <dbReference type="PROSITE" id="PS00715"/>
    </source>
</evidence>
<dbReference type="Gene3D" id="1.20.140.160">
    <property type="match status" value="1"/>
</dbReference>
<dbReference type="SUPFAM" id="SSF88946">
    <property type="entry name" value="Sigma2 domain of RNA polymerase sigma factors"/>
    <property type="match status" value="1"/>
</dbReference>
<evidence type="ECO:0000256" key="1">
    <source>
        <dbReference type="ARBA" id="ARBA00023015"/>
    </source>
</evidence>
<evidence type="ECO:0000256" key="2">
    <source>
        <dbReference type="ARBA" id="ARBA00023082"/>
    </source>
</evidence>
<dbReference type="InterPro" id="IPR000943">
    <property type="entry name" value="RNA_pol_sigma70"/>
</dbReference>
<dbReference type="NCBIfam" id="NF005413">
    <property type="entry name" value="PRK06986.1"/>
    <property type="match status" value="1"/>
</dbReference>
<dbReference type="Pfam" id="PF04539">
    <property type="entry name" value="Sigma70_r3"/>
    <property type="match status" value="1"/>
</dbReference>
<dbReference type="NCBIfam" id="TIGR02937">
    <property type="entry name" value="sigma70-ECF"/>
    <property type="match status" value="1"/>
</dbReference>
<sequence length="242" mass="27165">MLNPYLQQAKPSKEEVVLQYAPLVKHIANRLAARLPEGVQRDDLIQAGMIGLLEAAEKFDPTQGNQFKTYAEHRIKGAMLDDLRSVDWIPRSVRDNSSKLERAFTSLRAKNIDHPNDKQLAEALEMPPKELPEFLEKARPIPLLSLEGLSPHTDDDDMDILDTVSDPDAQDPSQSLLGNEAQERLAAAIMKLPEKEQMVLSLYYNEELNLKEIGAVLDLTESRVSQLRTKAIGMLRGLMGEE</sequence>
<dbReference type="PROSITE" id="PS00715">
    <property type="entry name" value="SIGMA70_1"/>
    <property type="match status" value="1"/>
</dbReference>
<dbReference type="InterPro" id="IPR007624">
    <property type="entry name" value="RNA_pol_sigma70_r3"/>
</dbReference>
<dbReference type="EMBL" id="MFNF01000043">
    <property type="protein sequence ID" value="OGH00698.1"/>
    <property type="molecule type" value="Genomic_DNA"/>
</dbReference>
<proteinExistence type="predicted"/>
<dbReference type="PIRSF" id="PIRSF000770">
    <property type="entry name" value="RNA_pol_sigma-SigE/K"/>
    <property type="match status" value="1"/>
</dbReference>
<keyword evidence="3" id="KW-0238">DNA-binding</keyword>
<dbReference type="PANTHER" id="PTHR30385">
    <property type="entry name" value="SIGMA FACTOR F FLAGELLAR"/>
    <property type="match status" value="1"/>
</dbReference>
<evidence type="ECO:0000256" key="3">
    <source>
        <dbReference type="ARBA" id="ARBA00023125"/>
    </source>
</evidence>
<evidence type="ECO:0000313" key="7">
    <source>
        <dbReference type="EMBL" id="OGH00698.1"/>
    </source>
</evidence>
<dbReference type="Gene3D" id="1.10.1740.10">
    <property type="match status" value="1"/>
</dbReference>
<dbReference type="Pfam" id="PF04542">
    <property type="entry name" value="Sigma70_r2"/>
    <property type="match status" value="1"/>
</dbReference>
<keyword evidence="1" id="KW-0805">Transcription regulation</keyword>
<dbReference type="SUPFAM" id="SSF88659">
    <property type="entry name" value="Sigma3 and sigma4 domains of RNA polymerase sigma factors"/>
    <property type="match status" value="2"/>
</dbReference>
<dbReference type="AlphaFoldDB" id="A0A1F6GRM1"/>
<dbReference type="Proteomes" id="UP000177583">
    <property type="component" value="Unassembled WGS sequence"/>
</dbReference>